<dbReference type="InterPro" id="IPR001563">
    <property type="entry name" value="Peptidase_S10"/>
</dbReference>
<reference evidence="1 2" key="1">
    <citation type="submission" date="2018-08" db="EMBL/GenBank/DDBJ databases">
        <title>Henriciella mobilis sp. nov., isolated from seawater.</title>
        <authorList>
            <person name="Cheng H."/>
            <person name="Wu Y.-H."/>
            <person name="Xu X.-W."/>
            <person name="Guo L.-L."/>
        </authorList>
    </citation>
    <scope>NUCLEOTIDE SEQUENCE [LARGE SCALE GENOMIC DNA]</scope>
    <source>
        <strain evidence="1 2">JN25</strain>
    </source>
</reference>
<dbReference type="InterPro" id="IPR029058">
    <property type="entry name" value="AB_hydrolase_fold"/>
</dbReference>
<protein>
    <submittedName>
        <fullName evidence="1">Peptidase S10</fullName>
    </submittedName>
</protein>
<name>A0A399RT38_9PROT</name>
<dbReference type="Pfam" id="PF00450">
    <property type="entry name" value="Peptidase_S10"/>
    <property type="match status" value="1"/>
</dbReference>
<dbReference type="OrthoDB" id="9770107at2"/>
<dbReference type="GO" id="GO:0004185">
    <property type="term" value="F:serine-type carboxypeptidase activity"/>
    <property type="evidence" value="ECO:0007669"/>
    <property type="project" value="InterPro"/>
</dbReference>
<comment type="caution">
    <text evidence="1">The sequence shown here is derived from an EMBL/GenBank/DDBJ whole genome shotgun (WGS) entry which is preliminary data.</text>
</comment>
<proteinExistence type="predicted"/>
<gene>
    <name evidence="1" type="ORF">D1223_04040</name>
</gene>
<keyword evidence="2" id="KW-1185">Reference proteome</keyword>
<dbReference type="Gene3D" id="3.40.50.1820">
    <property type="entry name" value="alpha/beta hydrolase"/>
    <property type="match status" value="1"/>
</dbReference>
<dbReference type="SUPFAM" id="SSF53474">
    <property type="entry name" value="alpha/beta-Hydrolases"/>
    <property type="match status" value="1"/>
</dbReference>
<evidence type="ECO:0000313" key="1">
    <source>
        <dbReference type="EMBL" id="RIJ33022.1"/>
    </source>
</evidence>
<dbReference type="AlphaFoldDB" id="A0A399RT38"/>
<dbReference type="Proteomes" id="UP000266385">
    <property type="component" value="Unassembled WGS sequence"/>
</dbReference>
<accession>A0A399RT38</accession>
<evidence type="ECO:0000313" key="2">
    <source>
        <dbReference type="Proteomes" id="UP000266385"/>
    </source>
</evidence>
<dbReference type="RefSeq" id="WP_119375100.1">
    <property type="nucleotide sequence ID" value="NZ_QWFX01000005.1"/>
</dbReference>
<dbReference type="GO" id="GO:0006508">
    <property type="term" value="P:proteolysis"/>
    <property type="evidence" value="ECO:0007669"/>
    <property type="project" value="InterPro"/>
</dbReference>
<sequence>MVFAASCVSHADNNLSGEPAEQAPESSLERTVRGEGVFDGETITYTAALETFDIAGTDDRPAARLSAFSYVAEKVDENTQRPVLFVFNGGPISASLWLHIGAVGPKRVSAPDDLSAPVDAFELVDNTHSPLDVADLVFFDPASTGFSHVVDGGDPSAFFSIEADAAQFVDFIEAWLARHRRDGTPVYILGESYGTMRAAEAAGQLAEEGGPPPAAGVFLMGQAVNIIEYAQRRQNIISYVVSLPTLAAMGWEQDRVDRKGRNFETFIAEATKFGETDYLTALFQGNRLEDDELRRIADKLEEYTGIPADYYVENRLRISKEQYRTELLRAEGKVLGRSDGRYVGDDPRGDASGILTEAYLKGFKAYLSSVFDLEIGEEYKTLANVGGLAGWEWGGSSPFSHFDYSVRLNHAFEANPGFRLLIGNGYHDTMTTVGAAEYLAAQADWPMEQVRLSFYQGGHMAYSIDETAEAFGNDIRHWVEGSGSWANGGN</sequence>
<dbReference type="EMBL" id="QWFX01000005">
    <property type="protein sequence ID" value="RIJ33022.1"/>
    <property type="molecule type" value="Genomic_DNA"/>
</dbReference>
<organism evidence="1 2">
    <name type="scientific">Henriciella mobilis</name>
    <dbReference type="NCBI Taxonomy" id="2305467"/>
    <lineage>
        <taxon>Bacteria</taxon>
        <taxon>Pseudomonadati</taxon>
        <taxon>Pseudomonadota</taxon>
        <taxon>Alphaproteobacteria</taxon>
        <taxon>Hyphomonadales</taxon>
        <taxon>Hyphomonadaceae</taxon>
        <taxon>Henriciella</taxon>
    </lineage>
</organism>